<protein>
    <recommendedName>
        <fullName evidence="2">Choice-of-anchor A domain-containing protein</fullName>
    </recommendedName>
</protein>
<dbReference type="EMBL" id="LAZR01008151">
    <property type="protein sequence ID" value="KKM80620.1"/>
    <property type="molecule type" value="Genomic_DNA"/>
</dbReference>
<keyword evidence="1" id="KW-0812">Transmembrane</keyword>
<dbReference type="NCBIfam" id="TIGR04215">
    <property type="entry name" value="choice_anch_A"/>
    <property type="match status" value="1"/>
</dbReference>
<dbReference type="InterPro" id="IPR026588">
    <property type="entry name" value="Choice_anch_A"/>
</dbReference>
<evidence type="ECO:0000313" key="3">
    <source>
        <dbReference type="EMBL" id="KKM80620.1"/>
    </source>
</evidence>
<keyword evidence="1" id="KW-0472">Membrane</keyword>
<name>A0A0F9MVE7_9ZZZZ</name>
<dbReference type="AlphaFoldDB" id="A0A0F9MVE7"/>
<evidence type="ECO:0000259" key="2">
    <source>
        <dbReference type="Pfam" id="PF20597"/>
    </source>
</evidence>
<dbReference type="Pfam" id="PF20597">
    <property type="entry name" value="pAdhesive_15"/>
    <property type="match status" value="1"/>
</dbReference>
<feature type="domain" description="Choice-of-anchor A" evidence="2">
    <location>
        <begin position="101"/>
        <end position="330"/>
    </location>
</feature>
<proteinExistence type="predicted"/>
<comment type="caution">
    <text evidence="3">The sequence shown here is derived from an EMBL/GenBank/DDBJ whole genome shotgun (WGS) entry which is preliminary data.</text>
</comment>
<accession>A0A0F9MVE7</accession>
<feature type="transmembrane region" description="Helical" evidence="1">
    <location>
        <begin position="348"/>
        <end position="367"/>
    </location>
</feature>
<reference evidence="3" key="1">
    <citation type="journal article" date="2015" name="Nature">
        <title>Complex archaea that bridge the gap between prokaryotes and eukaryotes.</title>
        <authorList>
            <person name="Spang A."/>
            <person name="Saw J.H."/>
            <person name="Jorgensen S.L."/>
            <person name="Zaremba-Niedzwiedzka K."/>
            <person name="Martijn J."/>
            <person name="Lind A.E."/>
            <person name="van Eijk R."/>
            <person name="Schleper C."/>
            <person name="Guy L."/>
            <person name="Ettema T.J."/>
        </authorList>
    </citation>
    <scope>NUCLEOTIDE SEQUENCE</scope>
</reference>
<organism evidence="3">
    <name type="scientific">marine sediment metagenome</name>
    <dbReference type="NCBI Taxonomy" id="412755"/>
    <lineage>
        <taxon>unclassified sequences</taxon>
        <taxon>metagenomes</taxon>
        <taxon>ecological metagenomes</taxon>
    </lineage>
</organism>
<gene>
    <name evidence="3" type="ORF">LCGC14_1338030</name>
</gene>
<evidence type="ECO:0000256" key="1">
    <source>
        <dbReference type="SAM" id="Phobius"/>
    </source>
</evidence>
<sequence>MQISKFSIAGMLFVGISQIANASPVEVEALSLLNQYNLITSGNVTSNSHVDGNALIGGNVSGGTYNMHSTSNTVVPSLTVGGNTTGYIQTKGKGVNVAGNVAGNININDGGDAYFGSVSGTVQNNANGNGSTSVVGNISGNVNTNGGNTIYGGTVTGYAGANGSGHVLNQTVTTPFDPAATATNAINTLSQFSDNLSGLDSNSNYSINYGKVTFNATADSNGLAIFSIANAKSFFDSAYEFAFNVGTATSILFNVFSDGATDLNLHANFLGGSASNLGSILLWNFVDATSLNVAAQFGGSVLALNADVTTNQNIEGTLVAKNLNQFAEIHSQPSGFVPPDITVPVSAVPIPAAALLFAPALLGFMGFRRKLRV</sequence>
<keyword evidence="1" id="KW-1133">Transmembrane helix</keyword>